<accession>A0A8R1IEE4</accession>
<dbReference type="AlphaFoldDB" id="A0A8R1IEE4"/>
<keyword evidence="2" id="KW-1185">Reference proteome</keyword>
<dbReference type="EnsemblMetazoa" id="CJA29149.1">
    <property type="protein sequence ID" value="CJA29149.1"/>
    <property type="gene ID" value="WBGene00184723"/>
</dbReference>
<evidence type="ECO:0000313" key="1">
    <source>
        <dbReference type="EnsemblMetazoa" id="CJA29149.1"/>
    </source>
</evidence>
<reference evidence="1" key="2">
    <citation type="submission" date="2022-06" db="UniProtKB">
        <authorList>
            <consortium name="EnsemblMetazoa"/>
        </authorList>
    </citation>
    <scope>IDENTIFICATION</scope>
    <source>
        <strain evidence="1">DF5081</strain>
    </source>
</reference>
<reference evidence="2" key="1">
    <citation type="submission" date="2010-08" db="EMBL/GenBank/DDBJ databases">
        <authorList>
            <consortium name="Caenorhabditis japonica Sequencing Consortium"/>
            <person name="Wilson R.K."/>
        </authorList>
    </citation>
    <scope>NUCLEOTIDE SEQUENCE [LARGE SCALE GENOMIC DNA]</scope>
    <source>
        <strain evidence="2">DF5081</strain>
    </source>
</reference>
<sequence length="115" mass="13026">MLPLTPATPQTTCSRLKESKCSIGRLAARTSIRLRICGSFSFLVFIEMDHNKKIQGLKTALQREWDAVIVGEPRKLVANMPNRMFEVILKMVEIPAVDNCLLDSIFLINFVFSLQ</sequence>
<organism evidence="1 2">
    <name type="scientific">Caenorhabditis japonica</name>
    <dbReference type="NCBI Taxonomy" id="281687"/>
    <lineage>
        <taxon>Eukaryota</taxon>
        <taxon>Metazoa</taxon>
        <taxon>Ecdysozoa</taxon>
        <taxon>Nematoda</taxon>
        <taxon>Chromadorea</taxon>
        <taxon>Rhabditida</taxon>
        <taxon>Rhabditina</taxon>
        <taxon>Rhabditomorpha</taxon>
        <taxon>Rhabditoidea</taxon>
        <taxon>Rhabditidae</taxon>
        <taxon>Peloderinae</taxon>
        <taxon>Caenorhabditis</taxon>
    </lineage>
</organism>
<evidence type="ECO:0000313" key="2">
    <source>
        <dbReference type="Proteomes" id="UP000005237"/>
    </source>
</evidence>
<protein>
    <submittedName>
        <fullName evidence="1">Uncharacterized protein</fullName>
    </submittedName>
</protein>
<name>A0A8R1IEE4_CAEJA</name>
<dbReference type="Proteomes" id="UP000005237">
    <property type="component" value="Unassembled WGS sequence"/>
</dbReference>
<proteinExistence type="predicted"/>